<keyword evidence="1" id="KW-0472">Membrane</keyword>
<dbReference type="Proteomes" id="UP001604277">
    <property type="component" value="Unassembled WGS sequence"/>
</dbReference>
<keyword evidence="1" id="KW-1133">Transmembrane helix</keyword>
<feature type="transmembrane region" description="Helical" evidence="1">
    <location>
        <begin position="25"/>
        <end position="51"/>
    </location>
</feature>
<proteinExistence type="predicted"/>
<name>A0ABD1TCG2_9LAMI</name>
<accession>A0ABD1TCG2</accession>
<keyword evidence="3" id="KW-1185">Reference proteome</keyword>
<organism evidence="2 3">
    <name type="scientific">Forsythia ovata</name>
    <dbReference type="NCBI Taxonomy" id="205694"/>
    <lineage>
        <taxon>Eukaryota</taxon>
        <taxon>Viridiplantae</taxon>
        <taxon>Streptophyta</taxon>
        <taxon>Embryophyta</taxon>
        <taxon>Tracheophyta</taxon>
        <taxon>Spermatophyta</taxon>
        <taxon>Magnoliopsida</taxon>
        <taxon>eudicotyledons</taxon>
        <taxon>Gunneridae</taxon>
        <taxon>Pentapetalae</taxon>
        <taxon>asterids</taxon>
        <taxon>lamiids</taxon>
        <taxon>Lamiales</taxon>
        <taxon>Oleaceae</taxon>
        <taxon>Forsythieae</taxon>
        <taxon>Forsythia</taxon>
    </lineage>
</organism>
<gene>
    <name evidence="2" type="ORF">Fot_34018</name>
</gene>
<reference evidence="3" key="1">
    <citation type="submission" date="2024-07" db="EMBL/GenBank/DDBJ databases">
        <title>Two chromosome-level genome assemblies of Korean endemic species Abeliophyllum distichum and Forsythia ovata (Oleaceae).</title>
        <authorList>
            <person name="Jang H."/>
        </authorList>
    </citation>
    <scope>NUCLEOTIDE SEQUENCE [LARGE SCALE GENOMIC DNA]</scope>
</reference>
<comment type="caution">
    <text evidence="2">The sequence shown here is derived from an EMBL/GenBank/DDBJ whole genome shotgun (WGS) entry which is preliminary data.</text>
</comment>
<evidence type="ECO:0000313" key="3">
    <source>
        <dbReference type="Proteomes" id="UP001604277"/>
    </source>
</evidence>
<keyword evidence="1" id="KW-0812">Transmembrane</keyword>
<dbReference type="EMBL" id="JBFOLJ010000009">
    <property type="protein sequence ID" value="KAL2510371.1"/>
    <property type="molecule type" value="Genomic_DNA"/>
</dbReference>
<evidence type="ECO:0000313" key="2">
    <source>
        <dbReference type="EMBL" id="KAL2510371.1"/>
    </source>
</evidence>
<dbReference type="AlphaFoldDB" id="A0ABD1TCG2"/>
<evidence type="ECO:0000256" key="1">
    <source>
        <dbReference type="SAM" id="Phobius"/>
    </source>
</evidence>
<sequence>MPFPLSFFLTVSACASIIMWFASKGNIFIAVNAIFVASECYRVDVIVGLFMNAKPVMEEKKLNEHVRCYKHHDANLLRTHEVAVNVEPCTQVNLQQLDSPLLVNCAA</sequence>
<protein>
    <submittedName>
        <fullName evidence="2">Bidirectional sugar transporter N3-like</fullName>
    </submittedName>
</protein>